<comment type="caution">
    <text evidence="1">The sequence shown here is derived from an EMBL/GenBank/DDBJ whole genome shotgun (WGS) entry which is preliminary data.</text>
</comment>
<keyword evidence="2" id="KW-1185">Reference proteome</keyword>
<protein>
    <submittedName>
        <fullName evidence="1">Uncharacterized protein</fullName>
    </submittedName>
</protein>
<dbReference type="EMBL" id="JABBWM010000011">
    <property type="protein sequence ID" value="KAG2113761.1"/>
    <property type="molecule type" value="Genomic_DNA"/>
</dbReference>
<gene>
    <name evidence="1" type="ORF">F5147DRAFT_570839</name>
</gene>
<name>A0A9P7FE09_9AGAM</name>
<dbReference type="AlphaFoldDB" id="A0A9P7FE09"/>
<reference evidence="1" key="1">
    <citation type="journal article" date="2020" name="New Phytol.">
        <title>Comparative genomics reveals dynamic genome evolution in host specialist ectomycorrhizal fungi.</title>
        <authorList>
            <person name="Lofgren L.A."/>
            <person name="Nguyen N.H."/>
            <person name="Vilgalys R."/>
            <person name="Ruytinx J."/>
            <person name="Liao H.L."/>
            <person name="Branco S."/>
            <person name="Kuo A."/>
            <person name="LaButti K."/>
            <person name="Lipzen A."/>
            <person name="Andreopoulos W."/>
            <person name="Pangilinan J."/>
            <person name="Riley R."/>
            <person name="Hundley H."/>
            <person name="Na H."/>
            <person name="Barry K."/>
            <person name="Grigoriev I.V."/>
            <person name="Stajich J.E."/>
            <person name="Kennedy P.G."/>
        </authorList>
    </citation>
    <scope>NUCLEOTIDE SEQUENCE</scope>
    <source>
        <strain evidence="1">FC423</strain>
    </source>
</reference>
<dbReference type="Proteomes" id="UP000823399">
    <property type="component" value="Unassembled WGS sequence"/>
</dbReference>
<sequence length="81" mass="8840">IEMLRSVPPDTTIIAVLNIIDREGGDQKYKTSWGQHHCEVLGITSTYTVFAHLDVASTAASSYCTCLSFTYAVLVSESRLG</sequence>
<proteinExistence type="predicted"/>
<feature type="non-terminal residue" evidence="1">
    <location>
        <position position="81"/>
    </location>
</feature>
<dbReference type="OrthoDB" id="2618342at2759"/>
<evidence type="ECO:0000313" key="2">
    <source>
        <dbReference type="Proteomes" id="UP000823399"/>
    </source>
</evidence>
<accession>A0A9P7FE09</accession>
<evidence type="ECO:0000313" key="1">
    <source>
        <dbReference type="EMBL" id="KAG2113761.1"/>
    </source>
</evidence>
<dbReference type="GeneID" id="64693273"/>
<dbReference type="RefSeq" id="XP_041296055.1">
    <property type="nucleotide sequence ID" value="XM_041431014.1"/>
</dbReference>
<organism evidence="1 2">
    <name type="scientific">Suillus discolor</name>
    <dbReference type="NCBI Taxonomy" id="1912936"/>
    <lineage>
        <taxon>Eukaryota</taxon>
        <taxon>Fungi</taxon>
        <taxon>Dikarya</taxon>
        <taxon>Basidiomycota</taxon>
        <taxon>Agaricomycotina</taxon>
        <taxon>Agaricomycetes</taxon>
        <taxon>Agaricomycetidae</taxon>
        <taxon>Boletales</taxon>
        <taxon>Suillineae</taxon>
        <taxon>Suillaceae</taxon>
        <taxon>Suillus</taxon>
    </lineage>
</organism>